<evidence type="ECO:0000256" key="6">
    <source>
        <dbReference type="PROSITE-ProRule" id="PRU00169"/>
    </source>
</evidence>
<dbReference type="InterPro" id="IPR001789">
    <property type="entry name" value="Sig_transdc_resp-reg_receiver"/>
</dbReference>
<dbReference type="SUPFAM" id="SSF47384">
    <property type="entry name" value="Homodimeric domain of signal transducing histidine kinase"/>
    <property type="match status" value="1"/>
</dbReference>
<evidence type="ECO:0000259" key="10">
    <source>
        <dbReference type="PROSITE" id="PS50113"/>
    </source>
</evidence>
<feature type="domain" description="Response regulatory" evidence="8">
    <location>
        <begin position="6"/>
        <end position="122"/>
    </location>
</feature>
<dbReference type="PANTHER" id="PTHR43711">
    <property type="entry name" value="TWO-COMPONENT HISTIDINE KINASE"/>
    <property type="match status" value="1"/>
</dbReference>
<dbReference type="Pfam" id="PF02518">
    <property type="entry name" value="HATPase_c"/>
    <property type="match status" value="1"/>
</dbReference>
<dbReference type="SMART" id="SM00387">
    <property type="entry name" value="HATPase_c"/>
    <property type="match status" value="1"/>
</dbReference>
<dbReference type="EMBL" id="NXNI01000001">
    <property type="protein sequence ID" value="PCR92495.1"/>
    <property type="molecule type" value="Genomic_DNA"/>
</dbReference>
<dbReference type="InterPro" id="IPR036097">
    <property type="entry name" value="HisK_dim/P_sf"/>
</dbReference>
<dbReference type="PROSITE" id="PS50110">
    <property type="entry name" value="RESPONSE_REGULATORY"/>
    <property type="match status" value="1"/>
</dbReference>
<evidence type="ECO:0000256" key="5">
    <source>
        <dbReference type="ARBA" id="ARBA00023012"/>
    </source>
</evidence>
<comment type="catalytic activity">
    <reaction evidence="1">
        <text>ATP + protein L-histidine = ADP + protein N-phospho-L-histidine.</text>
        <dbReference type="EC" id="2.7.13.3"/>
    </reaction>
</comment>
<feature type="domain" description="PAC" evidence="10">
    <location>
        <begin position="343"/>
        <end position="395"/>
    </location>
</feature>
<dbReference type="InterPro" id="IPR005467">
    <property type="entry name" value="His_kinase_dom"/>
</dbReference>
<dbReference type="SUPFAM" id="SSF55874">
    <property type="entry name" value="ATPase domain of HSP90 chaperone/DNA topoisomerase II/histidine kinase"/>
    <property type="match status" value="1"/>
</dbReference>
<dbReference type="InterPro" id="IPR036890">
    <property type="entry name" value="HATPase_C_sf"/>
</dbReference>
<sequence length="637" mass="70795">MSARIHVLCVDDDPSVRDFLATALERTNDEFDVTTADSGRAGLAILDDVDVDCLISDYEMPGMNGLEFFQAVRDRDPDVPFLLVTGADPAEIARKAIDAGVTDYLRKETATAQYTVLAHRIENAVEKRRVEDRRAEIDRQLERYRSVVENAADPICLFDRNGTITMVNDAAVDWLGYDRDRLLGSTIGTFLTDETAAGASDVSDPETTAAPPERSRFEWTFETGDGRRDGEMSVAPLDIDDEPAGSIGIVRKLTRHEERRRERYRDETILETAPFGLFVLDADATIVWLNDEYLSKFEETKDELLGMAFPTLIERGYYRESTIDQYIEAVRQLLSADTDDEKATYNVRFRRPDGDERIYDVHTKLLPLEDGEFAGTVHAFRDITQQERYRRELERQNDRLEQFASLVSHDLRNPLNVAQGHLDPLDEQLDSRHVDELQWSLSRMGELVDGLLQLARQGKTIGEREWLPLAGVARDAWSTVDTGGARLEIDGEMRVYGDDARLRTLFENLFRNSVKHGTDEAGTGETEPLVVTVGSLAADGDSTGDETSRRGFYVEDTGVGLPADTDSVFEFGYTTKPDGTGFGLAIVTEIAEAHGWSVTARNGSAGGARFEITNVTTSDADVGSIPDESDAGRDGSG</sequence>
<evidence type="ECO:0000313" key="11">
    <source>
        <dbReference type="EMBL" id="PCR92495.1"/>
    </source>
</evidence>
<keyword evidence="6" id="KW-0597">Phosphoprotein</keyword>
<name>A0A2A5R075_9EURY</name>
<dbReference type="CDD" id="cd00082">
    <property type="entry name" value="HisKA"/>
    <property type="match status" value="1"/>
</dbReference>
<dbReference type="Gene3D" id="3.40.50.2300">
    <property type="match status" value="1"/>
</dbReference>
<organism evidence="11 12">
    <name type="scientific">Natrinema ejinorense</name>
    <dbReference type="NCBI Taxonomy" id="373386"/>
    <lineage>
        <taxon>Archaea</taxon>
        <taxon>Methanobacteriati</taxon>
        <taxon>Methanobacteriota</taxon>
        <taxon>Stenosarchaea group</taxon>
        <taxon>Halobacteria</taxon>
        <taxon>Halobacteriales</taxon>
        <taxon>Natrialbaceae</taxon>
        <taxon>Natrinema</taxon>
    </lineage>
</organism>
<dbReference type="SUPFAM" id="SSF55785">
    <property type="entry name" value="PYP-like sensor domain (PAS domain)"/>
    <property type="match status" value="2"/>
</dbReference>
<dbReference type="GO" id="GO:0000155">
    <property type="term" value="F:phosphorelay sensor kinase activity"/>
    <property type="evidence" value="ECO:0007669"/>
    <property type="project" value="InterPro"/>
</dbReference>
<comment type="caution">
    <text evidence="11">The sequence shown here is derived from an EMBL/GenBank/DDBJ whole genome shotgun (WGS) entry which is preliminary data.</text>
</comment>
<feature type="modified residue" description="4-aspartylphosphate" evidence="6">
    <location>
        <position position="57"/>
    </location>
</feature>
<feature type="domain" description="Histidine kinase" evidence="7">
    <location>
        <begin position="406"/>
        <end position="618"/>
    </location>
</feature>
<dbReference type="PROSITE" id="PS50109">
    <property type="entry name" value="HIS_KIN"/>
    <property type="match status" value="1"/>
</dbReference>
<dbReference type="Proteomes" id="UP000219689">
    <property type="component" value="Unassembled WGS sequence"/>
</dbReference>
<keyword evidence="4 11" id="KW-0418">Kinase</keyword>
<feature type="domain" description="PAS" evidence="9">
    <location>
        <begin position="140"/>
        <end position="194"/>
    </location>
</feature>
<dbReference type="InterPro" id="IPR003594">
    <property type="entry name" value="HATPase_dom"/>
</dbReference>
<feature type="domain" description="PAS" evidence="9">
    <location>
        <begin position="262"/>
        <end position="337"/>
    </location>
</feature>
<dbReference type="InterPro" id="IPR011006">
    <property type="entry name" value="CheY-like_superfamily"/>
</dbReference>
<evidence type="ECO:0000256" key="3">
    <source>
        <dbReference type="ARBA" id="ARBA00022679"/>
    </source>
</evidence>
<dbReference type="SMART" id="SM00091">
    <property type="entry name" value="PAS"/>
    <property type="match status" value="2"/>
</dbReference>
<accession>A0A2A5R075</accession>
<dbReference type="SUPFAM" id="SSF52172">
    <property type="entry name" value="CheY-like"/>
    <property type="match status" value="1"/>
</dbReference>
<evidence type="ECO:0000256" key="2">
    <source>
        <dbReference type="ARBA" id="ARBA00012438"/>
    </source>
</evidence>
<evidence type="ECO:0000256" key="4">
    <source>
        <dbReference type="ARBA" id="ARBA00022777"/>
    </source>
</evidence>
<dbReference type="InterPro" id="IPR001610">
    <property type="entry name" value="PAC"/>
</dbReference>
<dbReference type="CDD" id="cd00156">
    <property type="entry name" value="REC"/>
    <property type="match status" value="1"/>
</dbReference>
<keyword evidence="3" id="KW-0808">Transferase</keyword>
<dbReference type="Pfam" id="PF00512">
    <property type="entry name" value="HisKA"/>
    <property type="match status" value="1"/>
</dbReference>
<dbReference type="SMART" id="SM00448">
    <property type="entry name" value="REC"/>
    <property type="match status" value="1"/>
</dbReference>
<dbReference type="AlphaFoldDB" id="A0A2A5R075"/>
<dbReference type="Pfam" id="PF08448">
    <property type="entry name" value="PAS_4"/>
    <property type="match status" value="1"/>
</dbReference>
<dbReference type="Pfam" id="PF13188">
    <property type="entry name" value="PAS_8"/>
    <property type="match status" value="1"/>
</dbReference>
<dbReference type="InterPro" id="IPR050736">
    <property type="entry name" value="Sensor_HK_Regulatory"/>
</dbReference>
<keyword evidence="12" id="KW-1185">Reference proteome</keyword>
<dbReference type="InterPro" id="IPR003661">
    <property type="entry name" value="HisK_dim/P_dom"/>
</dbReference>
<dbReference type="RefSeq" id="WP_097381416.1">
    <property type="nucleotide sequence ID" value="NZ_NXNI01000001.1"/>
</dbReference>
<dbReference type="InterPro" id="IPR000014">
    <property type="entry name" value="PAS"/>
</dbReference>
<dbReference type="Pfam" id="PF00072">
    <property type="entry name" value="Response_reg"/>
    <property type="match status" value="1"/>
</dbReference>
<dbReference type="PROSITE" id="PS50113">
    <property type="entry name" value="PAC"/>
    <property type="match status" value="1"/>
</dbReference>
<dbReference type="OrthoDB" id="8127at2157"/>
<dbReference type="InterPro" id="IPR000700">
    <property type="entry name" value="PAS-assoc_C"/>
</dbReference>
<dbReference type="NCBIfam" id="TIGR00229">
    <property type="entry name" value="sensory_box"/>
    <property type="match status" value="2"/>
</dbReference>
<evidence type="ECO:0000256" key="1">
    <source>
        <dbReference type="ARBA" id="ARBA00000085"/>
    </source>
</evidence>
<evidence type="ECO:0000313" key="12">
    <source>
        <dbReference type="Proteomes" id="UP000219689"/>
    </source>
</evidence>
<dbReference type="SMART" id="SM00388">
    <property type="entry name" value="HisKA"/>
    <property type="match status" value="1"/>
</dbReference>
<gene>
    <name evidence="11" type="ORF">CP557_19325</name>
</gene>
<dbReference type="InterPro" id="IPR013656">
    <property type="entry name" value="PAS_4"/>
</dbReference>
<dbReference type="Gene3D" id="3.30.565.10">
    <property type="entry name" value="Histidine kinase-like ATPase, C-terminal domain"/>
    <property type="match status" value="1"/>
</dbReference>
<proteinExistence type="predicted"/>
<protein>
    <recommendedName>
        <fullName evidence="2">histidine kinase</fullName>
        <ecNumber evidence="2">2.7.13.3</ecNumber>
    </recommendedName>
</protein>
<dbReference type="PROSITE" id="PS50112">
    <property type="entry name" value="PAS"/>
    <property type="match status" value="2"/>
</dbReference>
<dbReference type="EC" id="2.7.13.3" evidence="2"/>
<evidence type="ECO:0000259" key="7">
    <source>
        <dbReference type="PROSITE" id="PS50109"/>
    </source>
</evidence>
<dbReference type="Gene3D" id="1.10.287.130">
    <property type="match status" value="1"/>
</dbReference>
<keyword evidence="5" id="KW-0902">Two-component regulatory system</keyword>
<dbReference type="Gene3D" id="3.30.450.20">
    <property type="entry name" value="PAS domain"/>
    <property type="match status" value="2"/>
</dbReference>
<dbReference type="PANTHER" id="PTHR43711:SF1">
    <property type="entry name" value="HISTIDINE KINASE 1"/>
    <property type="match status" value="1"/>
</dbReference>
<dbReference type="CDD" id="cd00130">
    <property type="entry name" value="PAS"/>
    <property type="match status" value="2"/>
</dbReference>
<evidence type="ECO:0000259" key="8">
    <source>
        <dbReference type="PROSITE" id="PS50110"/>
    </source>
</evidence>
<dbReference type="SMART" id="SM00086">
    <property type="entry name" value="PAC"/>
    <property type="match status" value="2"/>
</dbReference>
<reference evidence="11 12" key="1">
    <citation type="submission" date="2017-09" db="EMBL/GenBank/DDBJ databases">
        <title>Genome sequences of Natrinema ejinorence JCM 13890T.</title>
        <authorList>
            <person name="Roh S.W."/>
            <person name="Kim Y.B."/>
            <person name="Kim J.Y."/>
        </authorList>
    </citation>
    <scope>NUCLEOTIDE SEQUENCE [LARGE SCALE GENOMIC DNA]</scope>
    <source>
        <strain evidence="11 12">JCM 13890</strain>
    </source>
</reference>
<evidence type="ECO:0000259" key="9">
    <source>
        <dbReference type="PROSITE" id="PS50112"/>
    </source>
</evidence>
<dbReference type="InterPro" id="IPR035965">
    <property type="entry name" value="PAS-like_dom_sf"/>
</dbReference>